<evidence type="ECO:0000313" key="2">
    <source>
        <dbReference type="EMBL" id="OQO04333.1"/>
    </source>
</evidence>
<sequence length="340" mass="36900">MAKDTSLADKTYPADMIVALLAALHKQSGTIVGNAHYNLMSAELGISASGLEHKFRAAKKAAVEMSAKMGGGEATTPKSGKKRGKKVQAAADGEDDDEASPTPAKKQKKYVRNKKGDPVKQEKTSDDEGGEAGEEGEQGGDFVADSHFEDAVGEAAVPRAARQLRQPLQHPQRRFDSHSSHPPSTPVNESFGAGFYITLTAIPILFLTLNYTGAGSYDTSSITRLITDTYNGYEEKWAQRNDVHTQMIEQAASDRVLFLNEASAAVRHVDLRFPEIFNTGSPYNVPAGHGSANIDQLIAKYQKESNEAQEEKLEQLRSNRVPREQPVKDFAKITPAAVDS</sequence>
<dbReference type="Proteomes" id="UP000192596">
    <property type="component" value="Unassembled WGS sequence"/>
</dbReference>
<protein>
    <submittedName>
        <fullName evidence="2">Uncharacterized protein</fullName>
    </submittedName>
</protein>
<reference evidence="3" key="1">
    <citation type="submission" date="2017-03" db="EMBL/GenBank/DDBJ databases">
        <title>Genomes of endolithic fungi from Antarctica.</title>
        <authorList>
            <person name="Coleine C."/>
            <person name="Masonjones S."/>
            <person name="Stajich J.E."/>
        </authorList>
    </citation>
    <scope>NUCLEOTIDE SEQUENCE [LARGE SCALE GENOMIC DNA]</scope>
    <source>
        <strain evidence="3">CCFEE 5527</strain>
    </source>
</reference>
<dbReference type="PANTHER" id="PTHR42100">
    <property type="entry name" value="OXIDOREDUCTASE 178 KDA SUBUNIT, PUTATIVE (AFU_ORTHOLOGUE AFUA_8G04320)-RELATED"/>
    <property type="match status" value="1"/>
</dbReference>
<evidence type="ECO:0000313" key="3">
    <source>
        <dbReference type="Proteomes" id="UP000192596"/>
    </source>
</evidence>
<dbReference type="EMBL" id="NAJO01000022">
    <property type="protein sequence ID" value="OQO04333.1"/>
    <property type="molecule type" value="Genomic_DNA"/>
</dbReference>
<dbReference type="PANTHER" id="PTHR42100:SF1">
    <property type="entry name" value="OXIDOREDUCTASE 178 KDA SUBUNIT, PUTATIVE (AFU_ORTHOLOGUE AFUA_8G04320)-RELATED"/>
    <property type="match status" value="1"/>
</dbReference>
<feature type="region of interest" description="Disordered" evidence="1">
    <location>
        <begin position="166"/>
        <end position="187"/>
    </location>
</feature>
<proteinExistence type="predicted"/>
<feature type="compositionally biased region" description="Acidic residues" evidence="1">
    <location>
        <begin position="127"/>
        <end position="138"/>
    </location>
</feature>
<gene>
    <name evidence="2" type="ORF">B0A48_10944</name>
</gene>
<name>A0A1V8SYU4_9PEZI</name>
<organism evidence="2 3">
    <name type="scientific">Cryoendolithus antarcticus</name>
    <dbReference type="NCBI Taxonomy" id="1507870"/>
    <lineage>
        <taxon>Eukaryota</taxon>
        <taxon>Fungi</taxon>
        <taxon>Dikarya</taxon>
        <taxon>Ascomycota</taxon>
        <taxon>Pezizomycotina</taxon>
        <taxon>Dothideomycetes</taxon>
        <taxon>Dothideomycetidae</taxon>
        <taxon>Cladosporiales</taxon>
        <taxon>Cladosporiaceae</taxon>
        <taxon>Cryoendolithus</taxon>
    </lineage>
</organism>
<dbReference type="InParanoid" id="A0A1V8SYU4"/>
<dbReference type="STRING" id="1507870.A0A1V8SYU4"/>
<dbReference type="GO" id="GO:0005739">
    <property type="term" value="C:mitochondrion"/>
    <property type="evidence" value="ECO:0007669"/>
    <property type="project" value="InterPro"/>
</dbReference>
<feature type="region of interest" description="Disordered" evidence="1">
    <location>
        <begin position="68"/>
        <end position="142"/>
    </location>
</feature>
<dbReference type="AlphaFoldDB" id="A0A1V8SYU4"/>
<comment type="caution">
    <text evidence="2">The sequence shown here is derived from an EMBL/GenBank/DDBJ whole genome shotgun (WGS) entry which is preliminary data.</text>
</comment>
<accession>A0A1V8SYU4</accession>
<feature type="compositionally biased region" description="Basic and acidic residues" evidence="1">
    <location>
        <begin position="114"/>
        <end position="126"/>
    </location>
</feature>
<keyword evidence="3" id="KW-1185">Reference proteome</keyword>
<evidence type="ECO:0000256" key="1">
    <source>
        <dbReference type="SAM" id="MobiDB-lite"/>
    </source>
</evidence>
<feature type="region of interest" description="Disordered" evidence="1">
    <location>
        <begin position="305"/>
        <end position="328"/>
    </location>
</feature>
<dbReference type="InterPro" id="IPR034444">
    <property type="entry name" value="Nuo17.8"/>
</dbReference>
<dbReference type="OrthoDB" id="2120038at2759"/>